<dbReference type="Proteomes" id="UP001066276">
    <property type="component" value="Chromosome 3_2"/>
</dbReference>
<evidence type="ECO:0000313" key="3">
    <source>
        <dbReference type="Proteomes" id="UP001066276"/>
    </source>
</evidence>
<keyword evidence="3" id="KW-1185">Reference proteome</keyword>
<accession>A0AAV7TKA2</accession>
<dbReference type="EMBL" id="JANPWB010000006">
    <property type="protein sequence ID" value="KAJ1176213.1"/>
    <property type="molecule type" value="Genomic_DNA"/>
</dbReference>
<evidence type="ECO:0000256" key="1">
    <source>
        <dbReference type="SAM" id="MobiDB-lite"/>
    </source>
</evidence>
<protein>
    <submittedName>
        <fullName evidence="2">Uncharacterized protein</fullName>
    </submittedName>
</protein>
<feature type="region of interest" description="Disordered" evidence="1">
    <location>
        <begin position="1"/>
        <end position="23"/>
    </location>
</feature>
<name>A0AAV7TKA2_PLEWA</name>
<reference evidence="2" key="1">
    <citation type="journal article" date="2022" name="bioRxiv">
        <title>Sequencing and chromosome-scale assembly of the giantPleurodeles waltlgenome.</title>
        <authorList>
            <person name="Brown T."/>
            <person name="Elewa A."/>
            <person name="Iarovenko S."/>
            <person name="Subramanian E."/>
            <person name="Araus A.J."/>
            <person name="Petzold A."/>
            <person name="Susuki M."/>
            <person name="Suzuki K.-i.T."/>
            <person name="Hayashi T."/>
            <person name="Toyoda A."/>
            <person name="Oliveira C."/>
            <person name="Osipova E."/>
            <person name="Leigh N.D."/>
            <person name="Simon A."/>
            <person name="Yun M.H."/>
        </authorList>
    </citation>
    <scope>NUCLEOTIDE SEQUENCE</scope>
    <source>
        <strain evidence="2">20211129_DDA</strain>
        <tissue evidence="2">Liver</tissue>
    </source>
</reference>
<feature type="region of interest" description="Disordered" evidence="1">
    <location>
        <begin position="85"/>
        <end position="112"/>
    </location>
</feature>
<comment type="caution">
    <text evidence="2">The sequence shown here is derived from an EMBL/GenBank/DDBJ whole genome shotgun (WGS) entry which is preliminary data.</text>
</comment>
<organism evidence="2 3">
    <name type="scientific">Pleurodeles waltl</name>
    <name type="common">Iberian ribbed newt</name>
    <dbReference type="NCBI Taxonomy" id="8319"/>
    <lineage>
        <taxon>Eukaryota</taxon>
        <taxon>Metazoa</taxon>
        <taxon>Chordata</taxon>
        <taxon>Craniata</taxon>
        <taxon>Vertebrata</taxon>
        <taxon>Euteleostomi</taxon>
        <taxon>Amphibia</taxon>
        <taxon>Batrachia</taxon>
        <taxon>Caudata</taxon>
        <taxon>Salamandroidea</taxon>
        <taxon>Salamandridae</taxon>
        <taxon>Pleurodelinae</taxon>
        <taxon>Pleurodeles</taxon>
    </lineage>
</organism>
<gene>
    <name evidence="2" type="ORF">NDU88_001496</name>
</gene>
<feature type="compositionally biased region" description="Basic and acidic residues" evidence="1">
    <location>
        <begin position="11"/>
        <end position="23"/>
    </location>
</feature>
<feature type="region of interest" description="Disordered" evidence="1">
    <location>
        <begin position="130"/>
        <end position="165"/>
    </location>
</feature>
<proteinExistence type="predicted"/>
<evidence type="ECO:0000313" key="2">
    <source>
        <dbReference type="EMBL" id="KAJ1176213.1"/>
    </source>
</evidence>
<feature type="compositionally biased region" description="Basic and acidic residues" evidence="1">
    <location>
        <begin position="102"/>
        <end position="112"/>
    </location>
</feature>
<sequence length="194" mass="21690">MQNEDDQQAAHCEKKEPLDARVEATRDNWPEKTEEHMSLVAHTATILKAIRDAKMSFETYIVAVVSEAELKRQKTNYVSPCRRCSGPLRHPLGNRTRIGPTRRRDETGKDRGNLRSRGVVVRCSRAREERRTDGAARTQNGGCSDRIIATGEAEATGGDRPEGGKIQRRRIDLTITGRLGRREEVLGFGCPAPN</sequence>
<dbReference type="AlphaFoldDB" id="A0AAV7TKA2"/>